<reference evidence="2 3" key="1">
    <citation type="submission" date="2020-09" db="EMBL/GenBank/DDBJ databases">
        <title>Paenibacillus sp. strain PR3 16S rRNA gene Genome sequencing and assembly.</title>
        <authorList>
            <person name="Kim J."/>
        </authorList>
    </citation>
    <scope>NUCLEOTIDE SEQUENCE [LARGE SCALE GENOMIC DNA]</scope>
    <source>
        <strain evidence="2 3">PR3</strain>
    </source>
</reference>
<dbReference type="EMBL" id="JACXZA010000006">
    <property type="protein sequence ID" value="MBD3921420.1"/>
    <property type="molecule type" value="Genomic_DNA"/>
</dbReference>
<proteinExistence type="predicted"/>
<organism evidence="2 3">
    <name type="scientific">Paenibacillus terricola</name>
    <dbReference type="NCBI Taxonomy" id="2763503"/>
    <lineage>
        <taxon>Bacteria</taxon>
        <taxon>Bacillati</taxon>
        <taxon>Bacillota</taxon>
        <taxon>Bacilli</taxon>
        <taxon>Bacillales</taxon>
        <taxon>Paenibacillaceae</taxon>
        <taxon>Paenibacillus</taxon>
    </lineage>
</organism>
<sequence length="122" mass="13162">MSQLRLRLMGSRNATLSVYSAAGAAALHLVHYLSAPILMGSAAEMHAGHHGMGHEAASDGSSLMMNILMLLLFVVNIVSMYFAGRQLTEAYRQRSQLSRHTMLCSGISLLVLAVGIYTIITL</sequence>
<comment type="caution">
    <text evidence="2">The sequence shown here is derived from an EMBL/GenBank/DDBJ whole genome shotgun (WGS) entry which is preliminary data.</text>
</comment>
<protein>
    <submittedName>
        <fullName evidence="2">Uncharacterized protein</fullName>
    </submittedName>
</protein>
<feature type="transmembrane region" description="Helical" evidence="1">
    <location>
        <begin position="102"/>
        <end position="120"/>
    </location>
</feature>
<gene>
    <name evidence="2" type="ORF">H8B09_21805</name>
</gene>
<accession>A0ABR8N2H7</accession>
<keyword evidence="1" id="KW-0472">Membrane</keyword>
<evidence type="ECO:0000313" key="3">
    <source>
        <dbReference type="Proteomes" id="UP000609346"/>
    </source>
</evidence>
<dbReference type="RefSeq" id="WP_191205728.1">
    <property type="nucleotide sequence ID" value="NZ_JACXZA010000006.1"/>
</dbReference>
<keyword evidence="1" id="KW-1133">Transmembrane helix</keyword>
<feature type="transmembrane region" description="Helical" evidence="1">
    <location>
        <begin position="21"/>
        <end position="43"/>
    </location>
</feature>
<keyword evidence="1" id="KW-0812">Transmembrane</keyword>
<name>A0ABR8N2H7_9BACL</name>
<evidence type="ECO:0000313" key="2">
    <source>
        <dbReference type="EMBL" id="MBD3921420.1"/>
    </source>
</evidence>
<keyword evidence="3" id="KW-1185">Reference proteome</keyword>
<evidence type="ECO:0000256" key="1">
    <source>
        <dbReference type="SAM" id="Phobius"/>
    </source>
</evidence>
<dbReference type="Proteomes" id="UP000609346">
    <property type="component" value="Unassembled WGS sequence"/>
</dbReference>
<feature type="transmembrane region" description="Helical" evidence="1">
    <location>
        <begin position="63"/>
        <end position="82"/>
    </location>
</feature>